<evidence type="ECO:0000259" key="2">
    <source>
        <dbReference type="Pfam" id="PF13454"/>
    </source>
</evidence>
<keyword evidence="4" id="KW-1185">Reference proteome</keyword>
<dbReference type="Gene3D" id="3.50.50.60">
    <property type="entry name" value="FAD/NAD(P)-binding domain"/>
    <property type="match status" value="1"/>
</dbReference>
<evidence type="ECO:0000313" key="4">
    <source>
        <dbReference type="Proteomes" id="UP000239297"/>
    </source>
</evidence>
<dbReference type="EMBL" id="PRKW01000006">
    <property type="protein sequence ID" value="PPB48164.1"/>
    <property type="molecule type" value="Genomic_DNA"/>
</dbReference>
<proteinExistence type="predicted"/>
<dbReference type="OrthoDB" id="3653265at2"/>
<dbReference type="PANTHER" id="PTHR40254:SF1">
    <property type="entry name" value="BLR0577 PROTEIN"/>
    <property type="match status" value="1"/>
</dbReference>
<evidence type="ECO:0000256" key="1">
    <source>
        <dbReference type="SAM" id="MobiDB-lite"/>
    </source>
</evidence>
<accession>A0A2S5IUC9</accession>
<dbReference type="PANTHER" id="PTHR40254">
    <property type="entry name" value="BLR0577 PROTEIN"/>
    <property type="match status" value="1"/>
</dbReference>
<evidence type="ECO:0000313" key="3">
    <source>
        <dbReference type="EMBL" id="PPB48164.1"/>
    </source>
</evidence>
<organism evidence="3 4">
    <name type="scientific">Arthrobacter pityocampae</name>
    <dbReference type="NCBI Taxonomy" id="547334"/>
    <lineage>
        <taxon>Bacteria</taxon>
        <taxon>Bacillati</taxon>
        <taxon>Actinomycetota</taxon>
        <taxon>Actinomycetes</taxon>
        <taxon>Micrococcales</taxon>
        <taxon>Micrococcaceae</taxon>
        <taxon>Arthrobacter</taxon>
    </lineage>
</organism>
<feature type="region of interest" description="Disordered" evidence="1">
    <location>
        <begin position="677"/>
        <end position="697"/>
    </location>
</feature>
<sequence length="697" mass="73501">MQGRVTHLPADRQGGRVGYSGTVEIQDTRQVAVIGGGPRGTSVLERLIAGHRALGESAPALVIRVVEPHDPGPGHVWRPDQSRLFLMNTPCLYPTVVPVGAPAAGIAPAPVGLSFDAWRERAVEGLVPGLDGDDLAECAGLASRDFPSRALYGRYLAWVFGEVVRSAPPNVSVIHHRHEAVGLDRTGSVRRGAHEWRITLDDGSRLDADDVVLALGHLPAALTPEQARFQDAAARHGLQYWPPAVPADVSWNRLPAGKTVLVRGLGLNFFDAMIQLTEGRGGRFSSAGDDGRLVYTPSGKEPRLVAASRRGVPYRAKASLDSYVPRSVVLRFCTLDRALAFRASGVQPGFDHDLWPLLHRDVLWTYYSTLGRTAPGVFLVPTEAFLADLDAALATDGPGWEVTAGDAVARAVPVDLRLDVEALAHPFAGRRFADGDAFTGAVLAYLDADAAGSAQGEDDPLKMAIGALNAGRTVIKQVVADGGISVASWNAELRGWFEPLVEGLASGPPPLRIAQLAALVRAGIVRFVGPNPSFGFDPEVGLFRAASPWVSGDSFTAHYLVEAMMPANRVSTSISPLMRQMLQEGIVRPATFLGEGGAPVTTTGLDVAGPPYRAVDRSGREQGSLFVIGLQLASVQWGTAIAAQAGAALEAGSRTLLDADAIADAILDRASAWTPSEVPLSAGQQTAAGVTAASTVD</sequence>
<feature type="compositionally biased region" description="Low complexity" evidence="1">
    <location>
        <begin position="681"/>
        <end position="697"/>
    </location>
</feature>
<dbReference type="Pfam" id="PF13454">
    <property type="entry name" value="NAD_binding_9"/>
    <property type="match status" value="1"/>
</dbReference>
<name>A0A2S5IUC9_9MICC</name>
<dbReference type="InterPro" id="IPR052189">
    <property type="entry name" value="L-asp_N-monooxygenase_NS-form"/>
</dbReference>
<dbReference type="Proteomes" id="UP000239297">
    <property type="component" value="Unassembled WGS sequence"/>
</dbReference>
<gene>
    <name evidence="3" type="ORF">C4K88_14390</name>
</gene>
<dbReference type="SUPFAM" id="SSF51905">
    <property type="entry name" value="FAD/NAD(P)-binding domain"/>
    <property type="match status" value="1"/>
</dbReference>
<feature type="domain" description="FAD-dependent urate hydroxylase HpyO/Asp monooxygenase CreE-like FAD/NAD(P)-binding" evidence="2">
    <location>
        <begin position="32"/>
        <end position="217"/>
    </location>
</feature>
<dbReference type="InterPro" id="IPR036188">
    <property type="entry name" value="FAD/NAD-bd_sf"/>
</dbReference>
<comment type="caution">
    <text evidence="3">The sequence shown here is derived from an EMBL/GenBank/DDBJ whole genome shotgun (WGS) entry which is preliminary data.</text>
</comment>
<protein>
    <recommendedName>
        <fullName evidence="2">FAD-dependent urate hydroxylase HpyO/Asp monooxygenase CreE-like FAD/NAD(P)-binding domain-containing protein</fullName>
    </recommendedName>
</protein>
<reference evidence="3 4" key="1">
    <citation type="journal article" date="2014" name="Int. J. Syst. Evol. Microbiol.">
        <title>Arthrobacter pityocampae sp. nov., isolated from Thaumetopoea pityocampa (Lep., Thaumetopoeidae).</title>
        <authorList>
            <person name="Ince I.A."/>
            <person name="Demirbag Z."/>
            <person name="Kati H."/>
        </authorList>
    </citation>
    <scope>NUCLEOTIDE SEQUENCE [LARGE SCALE GENOMIC DNA]</scope>
    <source>
        <strain evidence="3 4">Tp2</strain>
    </source>
</reference>
<dbReference type="InterPro" id="IPR038732">
    <property type="entry name" value="HpyO/CreE_NAD-binding"/>
</dbReference>
<dbReference type="AlphaFoldDB" id="A0A2S5IUC9"/>